<dbReference type="PANTHER" id="PTHR24025:SF23">
    <property type="entry name" value="NEURAL-CADHERIN"/>
    <property type="match status" value="1"/>
</dbReference>
<comment type="subcellular location">
    <subcellularLocation>
        <location evidence="1">Membrane</location>
    </subcellularLocation>
</comment>
<evidence type="ECO:0000256" key="9">
    <source>
        <dbReference type="PROSITE-ProRule" id="PRU00043"/>
    </source>
</evidence>
<dbReference type="Gene3D" id="2.60.40.60">
    <property type="entry name" value="Cadherins"/>
    <property type="match status" value="4"/>
</dbReference>
<dbReference type="Ensembl" id="ENSTGUT00000029734.1">
    <property type="protein sequence ID" value="ENSTGUP00000035888.1"/>
    <property type="gene ID" value="ENSTGUG00000026975.1"/>
</dbReference>
<reference evidence="11 12" key="1">
    <citation type="journal article" date="2010" name="Nature">
        <title>The genome of a songbird.</title>
        <authorList>
            <person name="Warren W.C."/>
            <person name="Clayton D.F."/>
            <person name="Ellegren H."/>
            <person name="Arnold A.P."/>
            <person name="Hillier L.W."/>
            <person name="Kunstner A."/>
            <person name="Searle S."/>
            <person name="White S."/>
            <person name="Vilella A.J."/>
            <person name="Fairley S."/>
            <person name="Heger A."/>
            <person name="Kong L."/>
            <person name="Ponting C.P."/>
            <person name="Jarvis E.D."/>
            <person name="Mello C.V."/>
            <person name="Minx P."/>
            <person name="Lovell P."/>
            <person name="Velho T.A."/>
            <person name="Ferris M."/>
            <person name="Balakrishnan C.N."/>
            <person name="Sinha S."/>
            <person name="Blatti C."/>
            <person name="London S.E."/>
            <person name="Li Y."/>
            <person name="Lin Y.C."/>
            <person name="George J."/>
            <person name="Sweedler J."/>
            <person name="Southey B."/>
            <person name="Gunaratne P."/>
            <person name="Watson M."/>
            <person name="Nam K."/>
            <person name="Backstrom N."/>
            <person name="Smeds L."/>
            <person name="Nabholz B."/>
            <person name="Itoh Y."/>
            <person name="Whitney O."/>
            <person name="Pfenning A.R."/>
            <person name="Howard J."/>
            <person name="Volker M."/>
            <person name="Skinner B.M."/>
            <person name="Griffin D.K."/>
            <person name="Ye L."/>
            <person name="McLaren W.M."/>
            <person name="Flicek P."/>
            <person name="Quesada V."/>
            <person name="Velasco G."/>
            <person name="Lopez-Otin C."/>
            <person name="Puente X.S."/>
            <person name="Olender T."/>
            <person name="Lancet D."/>
            <person name="Smit A.F."/>
            <person name="Hubley R."/>
            <person name="Konkel M.K."/>
            <person name="Walker J.A."/>
            <person name="Batzer M.A."/>
            <person name="Gu W."/>
            <person name="Pollock D.D."/>
            <person name="Chen L."/>
            <person name="Cheng Z."/>
            <person name="Eichler E.E."/>
            <person name="Stapley J."/>
            <person name="Slate J."/>
            <person name="Ekblom R."/>
            <person name="Birkhead T."/>
            <person name="Burke T."/>
            <person name="Burt D."/>
            <person name="Scharff C."/>
            <person name="Adam I."/>
            <person name="Richard H."/>
            <person name="Sultan M."/>
            <person name="Soldatov A."/>
            <person name="Lehrach H."/>
            <person name="Edwards S.V."/>
            <person name="Yang S.P."/>
            <person name="Li X."/>
            <person name="Graves T."/>
            <person name="Fulton L."/>
            <person name="Nelson J."/>
            <person name="Chinwalla A."/>
            <person name="Hou S."/>
            <person name="Mardis E.R."/>
            <person name="Wilson R.K."/>
        </authorList>
    </citation>
    <scope>NUCLEOTIDE SEQUENCE [LARGE SCALE GENOMIC DNA]</scope>
</reference>
<dbReference type="FunFam" id="2.60.40.60:FF:000060">
    <property type="entry name" value="Putative cadherin-23"/>
    <property type="match status" value="1"/>
</dbReference>
<evidence type="ECO:0000256" key="5">
    <source>
        <dbReference type="ARBA" id="ARBA00022837"/>
    </source>
</evidence>
<evidence type="ECO:0000259" key="10">
    <source>
        <dbReference type="PROSITE" id="PS50268"/>
    </source>
</evidence>
<keyword evidence="5 9" id="KW-0106">Calcium</keyword>
<dbReference type="InterPro" id="IPR015919">
    <property type="entry name" value="Cadherin-like_sf"/>
</dbReference>
<feature type="domain" description="Cadherin" evidence="10">
    <location>
        <begin position="141"/>
        <end position="244"/>
    </location>
</feature>
<protein>
    <recommendedName>
        <fullName evidence="10">Cadherin domain-containing protein</fullName>
    </recommendedName>
</protein>
<dbReference type="InterPro" id="IPR002126">
    <property type="entry name" value="Cadherin-like_dom"/>
</dbReference>
<dbReference type="PROSITE" id="PS00232">
    <property type="entry name" value="CADHERIN_1"/>
    <property type="match status" value="1"/>
</dbReference>
<keyword evidence="7" id="KW-1133">Transmembrane helix</keyword>
<reference evidence="11" key="3">
    <citation type="submission" date="2025-09" db="UniProtKB">
        <authorList>
            <consortium name="Ensembl"/>
        </authorList>
    </citation>
    <scope>IDENTIFICATION</scope>
</reference>
<keyword evidence="3" id="KW-0732">Signal</keyword>
<evidence type="ECO:0000256" key="8">
    <source>
        <dbReference type="ARBA" id="ARBA00023136"/>
    </source>
</evidence>
<dbReference type="SMART" id="SM00112">
    <property type="entry name" value="CA"/>
    <property type="match status" value="4"/>
</dbReference>
<dbReference type="OMA" id="RFEINEN"/>
<evidence type="ECO:0000256" key="1">
    <source>
        <dbReference type="ARBA" id="ARBA00004370"/>
    </source>
</evidence>
<evidence type="ECO:0000256" key="6">
    <source>
        <dbReference type="ARBA" id="ARBA00022889"/>
    </source>
</evidence>
<accession>A0A674HLM2</accession>
<dbReference type="FunFam" id="2.60.40.60:FF:000142">
    <property type="entry name" value="Cadherin 23"/>
    <property type="match status" value="1"/>
</dbReference>
<dbReference type="PANTHER" id="PTHR24025">
    <property type="entry name" value="DESMOGLEIN FAMILY MEMBER"/>
    <property type="match status" value="1"/>
</dbReference>
<evidence type="ECO:0000256" key="4">
    <source>
        <dbReference type="ARBA" id="ARBA00022737"/>
    </source>
</evidence>
<dbReference type="GO" id="GO:0005886">
    <property type="term" value="C:plasma membrane"/>
    <property type="evidence" value="ECO:0007669"/>
    <property type="project" value="InterPro"/>
</dbReference>
<dbReference type="InterPro" id="IPR050971">
    <property type="entry name" value="Cadherin-domain_protein"/>
</dbReference>
<dbReference type="Pfam" id="PF00028">
    <property type="entry name" value="Cadherin"/>
    <property type="match status" value="4"/>
</dbReference>
<dbReference type="Proteomes" id="UP000007754">
    <property type="component" value="Chromosome 6"/>
</dbReference>
<proteinExistence type="predicted"/>
<dbReference type="SUPFAM" id="SSF49313">
    <property type="entry name" value="Cadherin-like"/>
    <property type="match status" value="4"/>
</dbReference>
<dbReference type="InParanoid" id="A0A674HLM2"/>
<dbReference type="GO" id="GO:0005911">
    <property type="term" value="C:cell-cell junction"/>
    <property type="evidence" value="ECO:0007669"/>
    <property type="project" value="TreeGrafter"/>
</dbReference>
<evidence type="ECO:0000256" key="7">
    <source>
        <dbReference type="ARBA" id="ARBA00022989"/>
    </source>
</evidence>
<name>A0A674HLM2_TAEGU</name>
<dbReference type="InterPro" id="IPR020894">
    <property type="entry name" value="Cadherin_CS"/>
</dbReference>
<dbReference type="GO" id="GO:0005509">
    <property type="term" value="F:calcium ion binding"/>
    <property type="evidence" value="ECO:0007669"/>
    <property type="project" value="UniProtKB-UniRule"/>
</dbReference>
<evidence type="ECO:0000313" key="12">
    <source>
        <dbReference type="Proteomes" id="UP000007754"/>
    </source>
</evidence>
<dbReference type="PRINTS" id="PR00205">
    <property type="entry name" value="CADHERIN"/>
</dbReference>
<keyword evidence="12" id="KW-1185">Reference proteome</keyword>
<dbReference type="PROSITE" id="PS50268">
    <property type="entry name" value="CADHERIN_2"/>
    <property type="match status" value="4"/>
</dbReference>
<evidence type="ECO:0000256" key="3">
    <source>
        <dbReference type="ARBA" id="ARBA00022729"/>
    </source>
</evidence>
<dbReference type="AlphaFoldDB" id="A0A674HLM2"/>
<keyword evidence="2" id="KW-0812">Transmembrane</keyword>
<keyword evidence="6" id="KW-0130">Cell adhesion</keyword>
<sequence length="567" mass="61554">MKGLFPKLARFTHGFSGASQVIVYVEDVNDEVPVFTQRQYNRLGLRETAGIGTSVAVVRATDRDTGNGGLVSYKIVSGAEGKFEIDESTGLITTIEYLDYETKTSYLMNVSATDQAPPNNQGFCSVYVSLLNELDEAVQFSNSSYEAVIMENIPLGSEVLRVQARSIDNLNQITYKFDPNTNPQALSLFKINGITGVITVKGQVDREKGDFYTLTVVADDGGPKIDSTVVTITVLDENDNSPQFDITSDSSVSVAEDSAVGKRVALVLARDPDAGRNGQVTFSLTSGNIGRAFEIRTTNGTYGEVFVARPLDRELLDHYTLRIQASDGGVPPRRKEHVLRVNILDVNDNPPVIDSPFGYNVSVSENVGGGTAVAQVRATDRDIGLNSVLSYYITRGNEDLTFRMDRVTGEIATRPSPPDRERQSFYSLVVTVEDEGNPSLSVSRQNGPFRAKVGLGSTVGASLAPSVGCERGGKVPGVMFWGLRVQNCCEQIWFRVDVWSCRTLPHSRSAGLIPHLQMQKIGVSLWGGVLAAPALLTGWVWKDSRHCPPISARGVAGAAAQPQFIHH</sequence>
<dbReference type="GeneTree" id="ENSGT00940000155245"/>
<feature type="domain" description="Cadherin" evidence="10">
    <location>
        <begin position="45"/>
        <end position="140"/>
    </location>
</feature>
<evidence type="ECO:0000256" key="2">
    <source>
        <dbReference type="ARBA" id="ARBA00022692"/>
    </source>
</evidence>
<evidence type="ECO:0000313" key="11">
    <source>
        <dbReference type="Ensembl" id="ENSTGUP00000035888.1"/>
    </source>
</evidence>
<dbReference type="CDD" id="cd11304">
    <property type="entry name" value="Cadherin_repeat"/>
    <property type="match status" value="4"/>
</dbReference>
<dbReference type="FunFam" id="2.60.40.60:FF:000104">
    <property type="entry name" value="cadherin-23 isoform X1"/>
    <property type="match status" value="1"/>
</dbReference>
<reference evidence="11" key="2">
    <citation type="submission" date="2025-08" db="UniProtKB">
        <authorList>
            <consortium name="Ensembl"/>
        </authorList>
    </citation>
    <scope>IDENTIFICATION</scope>
</reference>
<organism evidence="11 12">
    <name type="scientific">Taeniopygia guttata</name>
    <name type="common">Zebra finch</name>
    <name type="synonym">Poephila guttata</name>
    <dbReference type="NCBI Taxonomy" id="59729"/>
    <lineage>
        <taxon>Eukaryota</taxon>
        <taxon>Metazoa</taxon>
        <taxon>Chordata</taxon>
        <taxon>Craniata</taxon>
        <taxon>Vertebrata</taxon>
        <taxon>Euteleostomi</taxon>
        <taxon>Archelosauria</taxon>
        <taxon>Archosauria</taxon>
        <taxon>Dinosauria</taxon>
        <taxon>Saurischia</taxon>
        <taxon>Theropoda</taxon>
        <taxon>Coelurosauria</taxon>
        <taxon>Aves</taxon>
        <taxon>Neognathae</taxon>
        <taxon>Neoaves</taxon>
        <taxon>Telluraves</taxon>
        <taxon>Australaves</taxon>
        <taxon>Passeriformes</taxon>
        <taxon>Passeroidea</taxon>
        <taxon>Estrildidae</taxon>
        <taxon>Estrildinae</taxon>
        <taxon>Taeniopygia</taxon>
    </lineage>
</organism>
<dbReference type="FunFam" id="2.60.40.60:FF:000173">
    <property type="entry name" value="Cadherin 23"/>
    <property type="match status" value="1"/>
</dbReference>
<keyword evidence="4" id="KW-0677">Repeat</keyword>
<keyword evidence="8" id="KW-0472">Membrane</keyword>
<feature type="domain" description="Cadherin" evidence="10">
    <location>
        <begin position="246"/>
        <end position="353"/>
    </location>
</feature>
<feature type="domain" description="Cadherin" evidence="10">
    <location>
        <begin position="355"/>
        <end position="441"/>
    </location>
</feature>
<dbReference type="GO" id="GO:0007156">
    <property type="term" value="P:homophilic cell adhesion via plasma membrane adhesion molecules"/>
    <property type="evidence" value="ECO:0007669"/>
    <property type="project" value="InterPro"/>
</dbReference>